<comment type="cofactor">
    <cofactor evidence="1">
        <name>[4Fe-4S] cluster</name>
        <dbReference type="ChEBI" id="CHEBI:49883"/>
    </cofactor>
</comment>
<dbReference type="PANTHER" id="PTHR36531:SF6">
    <property type="entry name" value="DNA REPLICATION ATP-DEPENDENT HELICASE_NUCLEASE DNA2"/>
    <property type="match status" value="1"/>
</dbReference>
<keyword evidence="5 13" id="KW-0540">Nuclease</keyword>
<comment type="cofactor">
    <cofactor evidence="13">
        <name>Mg(2+)</name>
        <dbReference type="ChEBI" id="CHEBI:18420"/>
    </cofactor>
    <cofactor evidence="13">
        <name>Mn(2+)</name>
        <dbReference type="ChEBI" id="CHEBI:29035"/>
    </cofactor>
    <text evidence="13">Mg(2+) or Mn(2+) required for ssDNA cleavage activity.</text>
</comment>
<sequence length="234" mass="27226">MSYSKKYREDELLAISGLQHIAFCERQWALIHIEQQWDENLRTAEGRILHERVHDQEYKTYKPGAIIVRGMPLQSFGLGLYGVADLVEFVEQQGGAGISLPDRAGLYLPRPVEYKRGKSKKGDYDRIQLCAQAMCLEEMLHCDIEEGDLYYGETRRREKVKLDSELKEEVIRLSQHMHRLYSEEVTPKPDMRLSVCKSCSVMNVCMPRIRLKSSVRSYWNKALEELSPVENEVR</sequence>
<reference evidence="16" key="1">
    <citation type="journal article" date="2010" name="Environ. Microbiol.">
        <title>The genome of Syntrophomonas wolfei: new insights into syntrophic metabolism and biohydrogen production.</title>
        <authorList>
            <person name="Sieber J.R."/>
            <person name="Sims D.R."/>
            <person name="Han C."/>
            <person name="Kim E."/>
            <person name="Lykidis A."/>
            <person name="Lapidus A.L."/>
            <person name="McDonnald E."/>
            <person name="Rohlin L."/>
            <person name="Culley D.E."/>
            <person name="Gunsalus R."/>
            <person name="McInerney M.J."/>
        </authorList>
    </citation>
    <scope>NUCLEOTIDE SEQUENCE [LARGE SCALE GENOMIC DNA]</scope>
    <source>
        <strain evidence="16">DSM 2245B / Goettingen</strain>
    </source>
</reference>
<dbReference type="KEGG" id="swo:Swol_0479"/>
<evidence type="ECO:0000256" key="13">
    <source>
        <dbReference type="RuleBase" id="RU365022"/>
    </source>
</evidence>
<feature type="domain" description="DUF83" evidence="14">
    <location>
        <begin position="111"/>
        <end position="206"/>
    </location>
</feature>
<evidence type="ECO:0000256" key="6">
    <source>
        <dbReference type="ARBA" id="ARBA00022723"/>
    </source>
</evidence>
<dbReference type="InterPro" id="IPR051827">
    <property type="entry name" value="Cas4_exonuclease"/>
</dbReference>
<dbReference type="GO" id="GO:0046872">
    <property type="term" value="F:metal ion binding"/>
    <property type="evidence" value="ECO:0007669"/>
    <property type="project" value="UniProtKB-KW"/>
</dbReference>
<proteinExistence type="inferred from homology"/>
<comment type="similarity">
    <text evidence="2 13">Belongs to the CRISPR-associated exonuclease Cas4 family.</text>
</comment>
<evidence type="ECO:0000256" key="7">
    <source>
        <dbReference type="ARBA" id="ARBA00022801"/>
    </source>
</evidence>
<evidence type="ECO:0000256" key="11">
    <source>
        <dbReference type="ARBA" id="ARBA00023118"/>
    </source>
</evidence>
<evidence type="ECO:0000259" key="14">
    <source>
        <dbReference type="Pfam" id="PF01930"/>
    </source>
</evidence>
<keyword evidence="6 13" id="KW-0479">Metal-binding</keyword>
<dbReference type="EC" id="3.1.12.1" evidence="3 13"/>
<keyword evidence="8 13" id="KW-0269">Exonuclease</keyword>
<comment type="cofactor">
    <cofactor evidence="13">
        <name>iron-sulfur cluster</name>
        <dbReference type="ChEBI" id="CHEBI:30408"/>
    </cofactor>
</comment>
<evidence type="ECO:0000256" key="8">
    <source>
        <dbReference type="ARBA" id="ARBA00022839"/>
    </source>
</evidence>
<dbReference type="AlphaFoldDB" id="Q0AZP0"/>
<dbReference type="RefSeq" id="WP_011639922.1">
    <property type="nucleotide sequence ID" value="NC_008346.1"/>
</dbReference>
<protein>
    <recommendedName>
        <fullName evidence="4 13">CRISPR-associated exonuclease Cas4</fullName>
        <ecNumber evidence="3 13">3.1.12.1</ecNumber>
    </recommendedName>
</protein>
<evidence type="ECO:0000256" key="10">
    <source>
        <dbReference type="ARBA" id="ARBA00023014"/>
    </source>
</evidence>
<comment type="function">
    <text evidence="13">CRISPR (clustered regularly interspaced short palindromic repeat) is an adaptive immune system that provides protection against mobile genetic elements (viruses, transposable elements and conjugative plasmids). CRISPR clusters contain sequences complementary to antecedent mobile elements and target invading nucleic acids. CRISPR clusters are transcribed and processed into CRISPR RNA (crRNA).</text>
</comment>
<keyword evidence="7 13" id="KW-0378">Hydrolase</keyword>
<dbReference type="Pfam" id="PF01930">
    <property type="entry name" value="Cas_Cas4"/>
    <property type="match status" value="1"/>
</dbReference>
<evidence type="ECO:0000256" key="2">
    <source>
        <dbReference type="ARBA" id="ARBA00009189"/>
    </source>
</evidence>
<gene>
    <name evidence="15" type="ordered locus">Swol_0479</name>
</gene>
<dbReference type="PANTHER" id="PTHR36531">
    <property type="entry name" value="CRISPR-ASSOCIATED EXONUCLEASE CAS4"/>
    <property type="match status" value="1"/>
</dbReference>
<name>Q0AZP0_SYNWW</name>
<dbReference type="GO" id="GO:0004527">
    <property type="term" value="F:exonuclease activity"/>
    <property type="evidence" value="ECO:0007669"/>
    <property type="project" value="UniProtKB-KW"/>
</dbReference>
<dbReference type="EMBL" id="CP000448">
    <property type="protein sequence ID" value="ABI67814.1"/>
    <property type="molecule type" value="Genomic_DNA"/>
</dbReference>
<dbReference type="NCBIfam" id="TIGR00372">
    <property type="entry name" value="cas4"/>
    <property type="match status" value="1"/>
</dbReference>
<evidence type="ECO:0000256" key="9">
    <source>
        <dbReference type="ARBA" id="ARBA00023004"/>
    </source>
</evidence>
<dbReference type="InterPro" id="IPR011604">
    <property type="entry name" value="PDDEXK-like_dom_sf"/>
</dbReference>
<dbReference type="eggNOG" id="COG1468">
    <property type="taxonomic scope" value="Bacteria"/>
</dbReference>
<evidence type="ECO:0000256" key="4">
    <source>
        <dbReference type="ARBA" id="ARBA00020049"/>
    </source>
</evidence>
<keyword evidence="16" id="KW-1185">Reference proteome</keyword>
<accession>Q0AZP0</accession>
<evidence type="ECO:0000256" key="3">
    <source>
        <dbReference type="ARBA" id="ARBA00012768"/>
    </source>
</evidence>
<dbReference type="InterPro" id="IPR013343">
    <property type="entry name" value="CRISPR-assoc_prot_Cas4"/>
</dbReference>
<keyword evidence="11 13" id="KW-0051">Antiviral defense</keyword>
<keyword evidence="12 13" id="KW-0464">Manganese</keyword>
<keyword evidence="10 13" id="KW-0411">Iron-sulfur</keyword>
<evidence type="ECO:0000313" key="15">
    <source>
        <dbReference type="EMBL" id="ABI67814.1"/>
    </source>
</evidence>
<keyword evidence="9 13" id="KW-0408">Iron</keyword>
<dbReference type="Gene3D" id="3.90.320.10">
    <property type="match status" value="1"/>
</dbReference>
<evidence type="ECO:0000256" key="12">
    <source>
        <dbReference type="ARBA" id="ARBA00023211"/>
    </source>
</evidence>
<dbReference type="InterPro" id="IPR022765">
    <property type="entry name" value="Dna2/Cas4_DUF83"/>
</dbReference>
<dbReference type="STRING" id="335541.Swol_0479"/>
<dbReference type="GO" id="GO:0051536">
    <property type="term" value="F:iron-sulfur cluster binding"/>
    <property type="evidence" value="ECO:0007669"/>
    <property type="project" value="UniProtKB-KW"/>
</dbReference>
<dbReference type="HOGENOM" id="CLU_102055_1_1_9"/>
<evidence type="ECO:0000256" key="5">
    <source>
        <dbReference type="ARBA" id="ARBA00022722"/>
    </source>
</evidence>
<dbReference type="GO" id="GO:0051607">
    <property type="term" value="P:defense response to virus"/>
    <property type="evidence" value="ECO:0007669"/>
    <property type="project" value="UniProtKB-KW"/>
</dbReference>
<evidence type="ECO:0000313" key="16">
    <source>
        <dbReference type="Proteomes" id="UP000001968"/>
    </source>
</evidence>
<dbReference type="Proteomes" id="UP000001968">
    <property type="component" value="Chromosome"/>
</dbReference>
<evidence type="ECO:0000256" key="1">
    <source>
        <dbReference type="ARBA" id="ARBA00001966"/>
    </source>
</evidence>
<organism evidence="15 16">
    <name type="scientific">Syntrophomonas wolfei subsp. wolfei (strain DSM 2245B / Goettingen)</name>
    <dbReference type="NCBI Taxonomy" id="335541"/>
    <lineage>
        <taxon>Bacteria</taxon>
        <taxon>Bacillati</taxon>
        <taxon>Bacillota</taxon>
        <taxon>Clostridia</taxon>
        <taxon>Eubacteriales</taxon>
        <taxon>Syntrophomonadaceae</taxon>
        <taxon>Syntrophomonas</taxon>
    </lineage>
</organism>